<proteinExistence type="predicted"/>
<sequence>MSSWAIVAMIAIIVWGVVNYAKARAGIVTDEYGNEKIAPRDDSRSAAELEAARRELADLKDRVKVLERIATDSNSADASERARIAAEIEALRTLPDERKKEQSE</sequence>
<feature type="coiled-coil region" evidence="1">
    <location>
        <begin position="42"/>
        <end position="69"/>
    </location>
</feature>
<dbReference type="Proteomes" id="UP001216558">
    <property type="component" value="Unassembled WGS sequence"/>
</dbReference>
<evidence type="ECO:0000313" key="2">
    <source>
        <dbReference type="EMBL" id="MDC8754987.1"/>
    </source>
</evidence>
<evidence type="ECO:0000313" key="3">
    <source>
        <dbReference type="Proteomes" id="UP001216558"/>
    </source>
</evidence>
<gene>
    <name evidence="2" type="ORF">OIK40_10085</name>
</gene>
<comment type="caution">
    <text evidence="2">The sequence shown here is derived from an EMBL/GenBank/DDBJ whole genome shotgun (WGS) entry which is preliminary data.</text>
</comment>
<evidence type="ECO:0000256" key="1">
    <source>
        <dbReference type="SAM" id="Coils"/>
    </source>
</evidence>
<name>A0ABT5JQD3_9SPHN</name>
<keyword evidence="1" id="KW-0175">Coiled coil</keyword>
<protein>
    <submittedName>
        <fullName evidence="2">Uncharacterized protein</fullName>
    </submittedName>
</protein>
<keyword evidence="3" id="KW-1185">Reference proteome</keyword>
<dbReference type="RefSeq" id="WP_273678200.1">
    <property type="nucleotide sequence ID" value="NZ_JAQQXQ010000007.1"/>
</dbReference>
<reference evidence="2 3" key="1">
    <citation type="submission" date="2022-10" db="EMBL/GenBank/DDBJ databases">
        <title>Erythrobacter sp. sf7 Genome sequencing.</title>
        <authorList>
            <person name="Park S."/>
        </authorList>
    </citation>
    <scope>NUCLEOTIDE SEQUENCE [LARGE SCALE GENOMIC DNA]</scope>
    <source>
        <strain evidence="3">sf7</strain>
    </source>
</reference>
<dbReference type="EMBL" id="JAQQXQ010000007">
    <property type="protein sequence ID" value="MDC8754987.1"/>
    <property type="molecule type" value="Genomic_DNA"/>
</dbReference>
<organism evidence="2 3">
    <name type="scientific">Erythrobacter fulvus</name>
    <dbReference type="NCBI Taxonomy" id="2987523"/>
    <lineage>
        <taxon>Bacteria</taxon>
        <taxon>Pseudomonadati</taxon>
        <taxon>Pseudomonadota</taxon>
        <taxon>Alphaproteobacteria</taxon>
        <taxon>Sphingomonadales</taxon>
        <taxon>Erythrobacteraceae</taxon>
        <taxon>Erythrobacter/Porphyrobacter group</taxon>
        <taxon>Erythrobacter</taxon>
    </lineage>
</organism>
<accession>A0ABT5JQD3</accession>